<name>A0A8S1IRL0_9CHLO</name>
<dbReference type="PANTHER" id="PTHR38666">
    <property type="match status" value="1"/>
</dbReference>
<evidence type="ECO:0000313" key="1">
    <source>
        <dbReference type="EMBL" id="CAD7697758.1"/>
    </source>
</evidence>
<evidence type="ECO:0000313" key="2">
    <source>
        <dbReference type="Proteomes" id="UP000708148"/>
    </source>
</evidence>
<reference evidence="1" key="1">
    <citation type="submission" date="2020-12" db="EMBL/GenBank/DDBJ databases">
        <authorList>
            <person name="Iha C."/>
        </authorList>
    </citation>
    <scope>NUCLEOTIDE SEQUENCE</scope>
</reference>
<dbReference type="OrthoDB" id="415460at2759"/>
<dbReference type="EMBL" id="CAJHUC010000707">
    <property type="protein sequence ID" value="CAD7697758.1"/>
    <property type="molecule type" value="Genomic_DNA"/>
</dbReference>
<accession>A0A8S1IRL0</accession>
<proteinExistence type="predicted"/>
<dbReference type="Pfam" id="PF11539">
    <property type="entry name" value="DUF3228"/>
    <property type="match status" value="1"/>
</dbReference>
<dbReference type="Proteomes" id="UP000708148">
    <property type="component" value="Unassembled WGS sequence"/>
</dbReference>
<gene>
    <name evidence="1" type="ORF">OSTQU699_LOCUS3119</name>
</gene>
<dbReference type="PANTHER" id="PTHR38666:SF2">
    <property type="entry name" value="FLAGELLAR ASSOCIATED PROTEIN"/>
    <property type="match status" value="1"/>
</dbReference>
<organism evidence="1 2">
    <name type="scientific">Ostreobium quekettii</name>
    <dbReference type="NCBI Taxonomy" id="121088"/>
    <lineage>
        <taxon>Eukaryota</taxon>
        <taxon>Viridiplantae</taxon>
        <taxon>Chlorophyta</taxon>
        <taxon>core chlorophytes</taxon>
        <taxon>Ulvophyceae</taxon>
        <taxon>TCBD clade</taxon>
        <taxon>Bryopsidales</taxon>
        <taxon>Ostreobineae</taxon>
        <taxon>Ostreobiaceae</taxon>
        <taxon>Ostreobium</taxon>
    </lineage>
</organism>
<dbReference type="Gene3D" id="3.30.2310.50">
    <property type="entry name" value="Protein of unknown function (DUF3228), domain 1"/>
    <property type="match status" value="2"/>
</dbReference>
<comment type="caution">
    <text evidence="1">The sequence shown here is derived from an EMBL/GenBank/DDBJ whole genome shotgun (WGS) entry which is preliminary data.</text>
</comment>
<keyword evidence="2" id="KW-1185">Reference proteome</keyword>
<dbReference type="AlphaFoldDB" id="A0A8S1IRL0"/>
<sequence>MPAPVGLLTRGGPLPQALASRSLLSRVIGAQGRIFSRGARRDLWCLMSGQAAGMICGDTFFLDPFAERQWDDPKYQGTRIDFDRAEFVRRVHEEHKAGARLHDGYAPFCKHIFVKNFVGAKAGAMAITKENRGLLLSGYTKRRPEELAVLTRWFPSEAVARPEAAYLDVILYSREQVLKEHSTLEGAGPLPDVPDVPWGIISIKAQMEDHETPMQPITMMRNSLGMEQGGSGVPLDRDAYQKSVEYWEQHATIL</sequence>
<dbReference type="InterPro" id="IPR021610">
    <property type="entry name" value="DUF3228"/>
</dbReference>
<evidence type="ECO:0008006" key="3">
    <source>
        <dbReference type="Google" id="ProtNLM"/>
    </source>
</evidence>
<protein>
    <recommendedName>
        <fullName evidence="3">Flagellar associated protein</fullName>
    </recommendedName>
</protein>